<evidence type="ECO:0000259" key="1">
    <source>
        <dbReference type="Pfam" id="PF00535"/>
    </source>
</evidence>
<dbReference type="AlphaFoldDB" id="A0A430A8T2"/>
<comment type="caution">
    <text evidence="2">The sequence shown here is derived from an EMBL/GenBank/DDBJ whole genome shotgun (WGS) entry which is preliminary data.</text>
</comment>
<dbReference type="Proteomes" id="UP000287101">
    <property type="component" value="Unassembled WGS sequence"/>
</dbReference>
<dbReference type="EMBL" id="NGJY01000002">
    <property type="protein sequence ID" value="RSU03471.1"/>
    <property type="molecule type" value="Genomic_DNA"/>
</dbReference>
<evidence type="ECO:0000313" key="2">
    <source>
        <dbReference type="EMBL" id="RSU03471.1"/>
    </source>
</evidence>
<organism evidence="2 3">
    <name type="scientific">Vagococcus fessus</name>
    <dbReference type="NCBI Taxonomy" id="120370"/>
    <lineage>
        <taxon>Bacteria</taxon>
        <taxon>Bacillati</taxon>
        <taxon>Bacillota</taxon>
        <taxon>Bacilli</taxon>
        <taxon>Lactobacillales</taxon>
        <taxon>Enterococcaceae</taxon>
        <taxon>Vagococcus</taxon>
    </lineage>
</organism>
<dbReference type="OrthoDB" id="396512at2"/>
<dbReference type="CDD" id="cd00761">
    <property type="entry name" value="Glyco_tranf_GTA_type"/>
    <property type="match status" value="1"/>
</dbReference>
<keyword evidence="3" id="KW-1185">Reference proteome</keyword>
<protein>
    <recommendedName>
        <fullName evidence="1">Glycosyltransferase 2-like domain-containing protein</fullName>
    </recommendedName>
</protein>
<feature type="domain" description="Glycosyltransferase 2-like" evidence="1">
    <location>
        <begin position="4"/>
        <end position="176"/>
    </location>
</feature>
<dbReference type="InterPro" id="IPR029044">
    <property type="entry name" value="Nucleotide-diphossugar_trans"/>
</dbReference>
<proteinExistence type="predicted"/>
<dbReference type="Gene3D" id="3.90.550.10">
    <property type="entry name" value="Spore Coat Polysaccharide Biosynthesis Protein SpsA, Chain A"/>
    <property type="match status" value="1"/>
</dbReference>
<evidence type="ECO:0000313" key="3">
    <source>
        <dbReference type="Proteomes" id="UP000287101"/>
    </source>
</evidence>
<reference evidence="2 3" key="1">
    <citation type="submission" date="2017-05" db="EMBL/GenBank/DDBJ databases">
        <title>Vagococcus spp. assemblies.</title>
        <authorList>
            <person name="Gulvik C.A."/>
        </authorList>
    </citation>
    <scope>NUCLEOTIDE SEQUENCE [LARGE SCALE GENOMIC DNA]</scope>
    <source>
        <strain evidence="2 3">CCUG 41755</strain>
    </source>
</reference>
<dbReference type="PANTHER" id="PTHR22916:SF3">
    <property type="entry name" value="UDP-GLCNAC:BETAGAL BETA-1,3-N-ACETYLGLUCOSAMINYLTRANSFERASE-LIKE PROTEIN 1"/>
    <property type="match status" value="1"/>
</dbReference>
<dbReference type="Pfam" id="PF00535">
    <property type="entry name" value="Glycos_transf_2"/>
    <property type="match status" value="1"/>
</dbReference>
<dbReference type="PANTHER" id="PTHR22916">
    <property type="entry name" value="GLYCOSYLTRANSFERASE"/>
    <property type="match status" value="1"/>
</dbReference>
<name>A0A430A8T2_9ENTE</name>
<dbReference type="GO" id="GO:0016758">
    <property type="term" value="F:hexosyltransferase activity"/>
    <property type="evidence" value="ECO:0007669"/>
    <property type="project" value="UniProtKB-ARBA"/>
</dbReference>
<dbReference type="RefSeq" id="WP_126831680.1">
    <property type="nucleotide sequence ID" value="NZ_CBCRYB010000001.1"/>
</dbReference>
<sequence>MDVSIIMPCYNGQNYIEETLKSIYQQCTDLLDIEVLLLDDASSDNTLDVLREYTSVHRHPNLKWEIISNSVNRGQGVLRNEGIKRAQGRYLFFLDSDDIIEKDMMIGIFTSLKKYLEEPEVVQFEWAFFDDVTNKINYSQPTNEKNGTLFLGGKCERVLKQAIYYPVNRLYKKEFLLTHDICFGEGYIYEDFEFFVRMATKVESLLILKAIYYYVRLHNNSTTGANRKTSKHFNDFQTAVSQTMSSVQTRDKESLYHVLHYFLSKSVGYAPRFPEELCDEAVLGVMKMIKEQEGRFIIPNDAPELDKKLFNIILKNSEDLEKVKGLFKTKHRKELPIRLLKKIKREIKSEIVWIYQ</sequence>
<gene>
    <name evidence="2" type="ORF">CBF31_07095</name>
</gene>
<accession>A0A430A8T2</accession>
<dbReference type="InterPro" id="IPR001173">
    <property type="entry name" value="Glyco_trans_2-like"/>
</dbReference>
<dbReference type="SUPFAM" id="SSF53448">
    <property type="entry name" value="Nucleotide-diphospho-sugar transferases"/>
    <property type="match status" value="1"/>
</dbReference>